<dbReference type="PANTHER" id="PTHR30349:SF82">
    <property type="entry name" value="INTEGRASE_RECOMBINASE YOEC-RELATED"/>
    <property type="match status" value="1"/>
</dbReference>
<sequence length="203" mass="24331">MRQIVKPIKDSWVLHSVQESLLKDFDLGCRNYTIFQTGKATLLRVSDVLRLKKSDVYDERGRVKKNAYIIDKKTKKPNTLYLNPIRQDLENYYDWLEEWQKEHPTQTVFYSPWLFPSFKRPEKHIDERRYYMIMYKVGKKLNIDYIGTHTMRKTGAYRVYEQTNHNIALVMKLLNHSSEDMTLAYLGLDQETREHILDTIDFG</sequence>
<protein>
    <submittedName>
        <fullName evidence="3">Integrase</fullName>
    </submittedName>
    <submittedName>
        <fullName evidence="4">Tyrosine recombinase XerC</fullName>
    </submittedName>
</protein>
<dbReference type="InterPro" id="IPR002104">
    <property type="entry name" value="Integrase_catalytic"/>
</dbReference>
<reference evidence="3 5" key="1">
    <citation type="submission" date="2015-08" db="EMBL/GenBank/DDBJ databases">
        <title>Complete genome sequence of Lactobacillus helveticus CAUH18, a probiotic strain originated from koumiss.</title>
        <authorList>
            <person name="Yang Y."/>
            <person name="Hao Y."/>
        </authorList>
    </citation>
    <scope>NUCLEOTIDE SEQUENCE [LARGE SCALE GENOMIC DNA]</scope>
    <source>
        <strain evidence="3 5">CAUH18</strain>
    </source>
</reference>
<name>A0A9Q5G3W2_LACHE</name>
<dbReference type="InterPro" id="IPR013762">
    <property type="entry name" value="Integrase-like_cat_sf"/>
</dbReference>
<dbReference type="GO" id="GO:0003677">
    <property type="term" value="F:DNA binding"/>
    <property type="evidence" value="ECO:0007669"/>
    <property type="project" value="InterPro"/>
</dbReference>
<dbReference type="PANTHER" id="PTHR30349">
    <property type="entry name" value="PHAGE INTEGRASE-RELATED"/>
    <property type="match status" value="1"/>
</dbReference>
<evidence type="ECO:0000259" key="2">
    <source>
        <dbReference type="PROSITE" id="PS51898"/>
    </source>
</evidence>
<dbReference type="SUPFAM" id="SSF56349">
    <property type="entry name" value="DNA breaking-rejoining enzymes"/>
    <property type="match status" value="1"/>
</dbReference>
<dbReference type="InterPro" id="IPR011010">
    <property type="entry name" value="DNA_brk_join_enz"/>
</dbReference>
<dbReference type="Gene3D" id="1.10.443.10">
    <property type="entry name" value="Intergrase catalytic core"/>
    <property type="match status" value="1"/>
</dbReference>
<dbReference type="InterPro" id="IPR050090">
    <property type="entry name" value="Tyrosine_recombinase_XerCD"/>
</dbReference>
<dbReference type="PROSITE" id="PS51898">
    <property type="entry name" value="TYR_RECOMBINASE"/>
    <property type="match status" value="1"/>
</dbReference>
<feature type="domain" description="Tyr recombinase" evidence="2">
    <location>
        <begin position="3"/>
        <end position="198"/>
    </location>
</feature>
<dbReference type="EMBL" id="WCGB01000036">
    <property type="protein sequence ID" value="NRN91998.1"/>
    <property type="molecule type" value="Genomic_DNA"/>
</dbReference>
<proteinExistence type="predicted"/>
<dbReference type="Proteomes" id="UP000063930">
    <property type="component" value="Chromosome"/>
</dbReference>
<evidence type="ECO:0000313" key="5">
    <source>
        <dbReference type="Proteomes" id="UP000063930"/>
    </source>
</evidence>
<evidence type="ECO:0000256" key="1">
    <source>
        <dbReference type="ARBA" id="ARBA00023172"/>
    </source>
</evidence>
<dbReference type="Proteomes" id="UP000601587">
    <property type="component" value="Unassembled WGS sequence"/>
</dbReference>
<dbReference type="GO" id="GO:0015074">
    <property type="term" value="P:DNA integration"/>
    <property type="evidence" value="ECO:0007669"/>
    <property type="project" value="InterPro"/>
</dbReference>
<evidence type="ECO:0000313" key="3">
    <source>
        <dbReference type="EMBL" id="ALI52634.1"/>
    </source>
</evidence>
<evidence type="ECO:0000313" key="4">
    <source>
        <dbReference type="EMBL" id="NRN91998.1"/>
    </source>
</evidence>
<dbReference type="Pfam" id="PF00589">
    <property type="entry name" value="Phage_integrase"/>
    <property type="match status" value="1"/>
</dbReference>
<evidence type="ECO:0000313" key="6">
    <source>
        <dbReference type="Proteomes" id="UP000601587"/>
    </source>
</evidence>
<dbReference type="RefSeq" id="WP_014563640.1">
    <property type="nucleotide sequence ID" value="NZ_CP012381.1"/>
</dbReference>
<accession>A0A9Q5G3W2</accession>
<keyword evidence="1" id="KW-0233">DNA recombination</keyword>
<gene>
    <name evidence="3" type="ORF">ALV80_05895</name>
    <name evidence="4" type="ORF">IMAU50013_01545</name>
</gene>
<organism evidence="4 6">
    <name type="scientific">Lactobacillus helveticus</name>
    <name type="common">Lactobacillus suntoryeus</name>
    <dbReference type="NCBI Taxonomy" id="1587"/>
    <lineage>
        <taxon>Bacteria</taxon>
        <taxon>Bacillati</taxon>
        <taxon>Bacillota</taxon>
        <taxon>Bacilli</taxon>
        <taxon>Lactobacillales</taxon>
        <taxon>Lactobacillaceae</taxon>
        <taxon>Lactobacillus</taxon>
    </lineage>
</organism>
<reference evidence="4" key="2">
    <citation type="submission" date="2019-09" db="EMBL/GenBank/DDBJ databases">
        <title>Comparative genomic analysis of Lactobacillus helveticus.</title>
        <authorList>
            <person name="Zhang H."/>
            <person name="Chen Y."/>
            <person name="Zhong Z."/>
        </authorList>
    </citation>
    <scope>NUCLEOTIDE SEQUENCE</scope>
    <source>
        <strain evidence="4">IMAU50013</strain>
    </source>
</reference>
<dbReference type="EMBL" id="CP012381">
    <property type="protein sequence ID" value="ALI52634.1"/>
    <property type="molecule type" value="Genomic_DNA"/>
</dbReference>
<dbReference type="GO" id="GO:0006310">
    <property type="term" value="P:DNA recombination"/>
    <property type="evidence" value="ECO:0007669"/>
    <property type="project" value="UniProtKB-KW"/>
</dbReference>
<dbReference type="AlphaFoldDB" id="A0A9Q5G3W2"/>